<sequence length="86" mass="9466">MALKFYGTMLCPDCVDAHKVLDESGTPYEFVDITGSIPALKEFMFLRDSNPAFDGAKAEQYLGIPAFVTDDDPTTTTLNVQDVVQK</sequence>
<organism evidence="2 3">
    <name type="scientific">Corynebacterium stationis</name>
    <dbReference type="NCBI Taxonomy" id="1705"/>
    <lineage>
        <taxon>Bacteria</taxon>
        <taxon>Bacillati</taxon>
        <taxon>Actinomycetota</taxon>
        <taxon>Actinomycetes</taxon>
        <taxon>Mycobacteriales</taxon>
        <taxon>Corynebacteriaceae</taxon>
        <taxon>Corynebacterium</taxon>
    </lineage>
</organism>
<dbReference type="EMBL" id="JABAFZ010000005">
    <property type="protein sequence ID" value="NME89318.1"/>
    <property type="molecule type" value="Genomic_DNA"/>
</dbReference>
<comment type="caution">
    <text evidence="2">The sequence shown here is derived from an EMBL/GenBank/DDBJ whole genome shotgun (WGS) entry which is preliminary data.</text>
</comment>
<dbReference type="OrthoDB" id="109585at2"/>
<evidence type="ECO:0000313" key="3">
    <source>
        <dbReference type="Proteomes" id="UP000076947"/>
    </source>
</evidence>
<evidence type="ECO:0000313" key="4">
    <source>
        <dbReference type="Proteomes" id="UP000544551"/>
    </source>
</evidence>
<gene>
    <name evidence="2" type="ORF">AYJ05_02145</name>
    <name evidence="1" type="ORF">HF853_06470</name>
</gene>
<dbReference type="Proteomes" id="UP000076947">
    <property type="component" value="Unassembled WGS sequence"/>
</dbReference>
<evidence type="ECO:0000313" key="1">
    <source>
        <dbReference type="EMBL" id="NME89318.1"/>
    </source>
</evidence>
<reference evidence="2" key="1">
    <citation type="submission" date="2016-02" db="EMBL/GenBank/DDBJ databases">
        <authorList>
            <person name="Wen L."/>
            <person name="He K."/>
            <person name="Yang H."/>
        </authorList>
    </citation>
    <scope>NUCLEOTIDE SEQUENCE [LARGE SCALE GENOMIC DNA]</scope>
    <source>
        <strain evidence="2">GA-15</strain>
    </source>
</reference>
<dbReference type="InterPro" id="IPR036249">
    <property type="entry name" value="Thioredoxin-like_sf"/>
</dbReference>
<reference evidence="1 4" key="3">
    <citation type="submission" date="2020-04" db="EMBL/GenBank/DDBJ databases">
        <authorList>
            <person name="Hitch T.C.A."/>
            <person name="Wylensek D."/>
            <person name="Clavel T."/>
        </authorList>
    </citation>
    <scope>NUCLEOTIDE SEQUENCE [LARGE SCALE GENOMIC DNA]</scope>
    <source>
        <strain evidence="1 4">BL-383-APC-3D</strain>
    </source>
</reference>
<dbReference type="EMBL" id="LSTQ01000001">
    <property type="protein sequence ID" value="OAH32499.1"/>
    <property type="molecule type" value="Genomic_DNA"/>
</dbReference>
<dbReference type="STRING" id="1705.CA21670_09515"/>
<evidence type="ECO:0000313" key="2">
    <source>
        <dbReference type="EMBL" id="OAH32499.1"/>
    </source>
</evidence>
<dbReference type="AlphaFoldDB" id="A0A120ML45"/>
<protein>
    <submittedName>
        <fullName evidence="2">Glutaredoxin</fullName>
    </submittedName>
</protein>
<dbReference type="Gene3D" id="3.40.30.10">
    <property type="entry name" value="Glutaredoxin"/>
    <property type="match status" value="1"/>
</dbReference>
<accession>A0A120ML45</accession>
<dbReference type="Proteomes" id="UP000544551">
    <property type="component" value="Unassembled WGS sequence"/>
</dbReference>
<reference evidence="3" key="2">
    <citation type="submission" date="2016-02" db="EMBL/GenBank/DDBJ databases">
        <authorList>
            <person name="Kaur G."/>
            <person name="Nair G.R."/>
            <person name="Mayilraj S."/>
        </authorList>
    </citation>
    <scope>NUCLEOTIDE SEQUENCE [LARGE SCALE GENOMIC DNA]</scope>
    <source>
        <strain evidence="3">GA-15</strain>
    </source>
</reference>
<dbReference type="RefSeq" id="WP_066795749.1">
    <property type="nucleotide sequence ID" value="NZ_CAJUDP010000001.1"/>
</dbReference>
<proteinExistence type="predicted"/>
<keyword evidence="3" id="KW-1185">Reference proteome</keyword>
<dbReference type="SUPFAM" id="SSF52833">
    <property type="entry name" value="Thioredoxin-like"/>
    <property type="match status" value="1"/>
</dbReference>
<name>A0A120ML45_9CORY</name>